<name>A0A0X8HUW9_9SACH</name>
<comment type="similarity">
    <text evidence="2 9">Belongs to the replication factor A protein 1 family.</text>
</comment>
<dbReference type="CDD" id="cd04475">
    <property type="entry name" value="RPA1_DBD_B"/>
    <property type="match status" value="1"/>
</dbReference>
<dbReference type="RefSeq" id="XP_017988844.1">
    <property type="nucleotide sequence ID" value="XM_018133030.1"/>
</dbReference>
<dbReference type="GO" id="GO:0003697">
    <property type="term" value="F:single-stranded DNA binding"/>
    <property type="evidence" value="ECO:0007669"/>
    <property type="project" value="UniProtKB-ARBA"/>
</dbReference>
<dbReference type="GeneID" id="28725165"/>
<dbReference type="GO" id="GO:0000781">
    <property type="term" value="C:chromosome, telomeric region"/>
    <property type="evidence" value="ECO:0007669"/>
    <property type="project" value="UniProtKB-ARBA"/>
</dbReference>
<feature type="domain" description="Replication protein A OB" evidence="13">
    <location>
        <begin position="311"/>
        <end position="406"/>
    </location>
</feature>
<keyword evidence="7 9" id="KW-0238">DNA-binding</keyword>
<keyword evidence="15" id="KW-1185">Reference proteome</keyword>
<evidence type="ECO:0000256" key="3">
    <source>
        <dbReference type="ARBA" id="ARBA00022705"/>
    </source>
</evidence>
<dbReference type="OrthoDB" id="1751331at2759"/>
<feature type="region of interest" description="Disordered" evidence="10">
    <location>
        <begin position="146"/>
        <end position="173"/>
    </location>
</feature>
<dbReference type="FunFam" id="2.40.50.140:FF:000090">
    <property type="entry name" value="Replication protein A subunit"/>
    <property type="match status" value="1"/>
</dbReference>
<dbReference type="InterPro" id="IPR004591">
    <property type="entry name" value="Rfa1"/>
</dbReference>
<feature type="compositionally biased region" description="Low complexity" evidence="10">
    <location>
        <begin position="153"/>
        <end position="169"/>
    </location>
</feature>
<dbReference type="InterPro" id="IPR031657">
    <property type="entry name" value="REPA_OB_2"/>
</dbReference>
<dbReference type="STRING" id="45286.A0A0X8HUW9"/>
<dbReference type="NCBIfam" id="TIGR00617">
    <property type="entry name" value="rpa1"/>
    <property type="match status" value="1"/>
</dbReference>
<dbReference type="InterPro" id="IPR013955">
    <property type="entry name" value="Rep_factor-A_C"/>
</dbReference>
<dbReference type="FunFam" id="2.40.50.140:FF:000041">
    <property type="entry name" value="Replication protein A subunit"/>
    <property type="match status" value="1"/>
</dbReference>
<evidence type="ECO:0000256" key="5">
    <source>
        <dbReference type="ARBA" id="ARBA00022771"/>
    </source>
</evidence>
<gene>
    <name evidence="14" type="ORF">AW171_hschr63831</name>
</gene>
<proteinExistence type="inferred from homology"/>
<comment type="subunit">
    <text evidence="9">Component of the heterotrimeric canonical replication protein A complex (RPA).</text>
</comment>
<keyword evidence="8 9" id="KW-0539">Nucleus</keyword>
<dbReference type="GO" id="GO:0007004">
    <property type="term" value="P:telomere maintenance via telomerase"/>
    <property type="evidence" value="ECO:0007669"/>
    <property type="project" value="UniProtKB-ARBA"/>
</dbReference>
<comment type="subcellular location">
    <subcellularLocation>
        <location evidence="1 9">Nucleus</location>
    </subcellularLocation>
</comment>
<feature type="domain" description="Replication factor A C-terminal" evidence="12">
    <location>
        <begin position="467"/>
        <end position="612"/>
    </location>
</feature>
<dbReference type="AlphaFoldDB" id="A0A0X8HUW9"/>
<dbReference type="PANTHER" id="PTHR47165">
    <property type="entry name" value="OS03G0429900 PROTEIN"/>
    <property type="match status" value="1"/>
</dbReference>
<dbReference type="InterPro" id="IPR007199">
    <property type="entry name" value="Rep_factor-A_N"/>
</dbReference>
<dbReference type="Proteomes" id="UP000243052">
    <property type="component" value="Chromosome vi"/>
</dbReference>
<dbReference type="EMBL" id="CP014246">
    <property type="protein sequence ID" value="AMD21848.1"/>
    <property type="molecule type" value="Genomic_DNA"/>
</dbReference>
<keyword evidence="5 9" id="KW-0863">Zinc-finger</keyword>
<evidence type="ECO:0000313" key="15">
    <source>
        <dbReference type="Proteomes" id="UP000243052"/>
    </source>
</evidence>
<dbReference type="GO" id="GO:0008270">
    <property type="term" value="F:zinc ion binding"/>
    <property type="evidence" value="ECO:0007669"/>
    <property type="project" value="UniProtKB-KW"/>
</dbReference>
<dbReference type="Pfam" id="PF01336">
    <property type="entry name" value="tRNA_anti-codon"/>
    <property type="match status" value="1"/>
</dbReference>
<reference evidence="14 15" key="1">
    <citation type="submission" date="2016-01" db="EMBL/GenBank/DDBJ databases">
        <title>Genome sequence of the yeast Holleya sinecauda.</title>
        <authorList>
            <person name="Dietrich F.S."/>
        </authorList>
    </citation>
    <scope>NUCLEOTIDE SEQUENCE [LARGE SCALE GENOMIC DNA]</scope>
    <source>
        <strain evidence="14 15">ATCC 58844</strain>
    </source>
</reference>
<evidence type="ECO:0000256" key="1">
    <source>
        <dbReference type="ARBA" id="ARBA00004123"/>
    </source>
</evidence>
<organism evidence="14 15">
    <name type="scientific">Eremothecium sinecaudum</name>
    <dbReference type="NCBI Taxonomy" id="45286"/>
    <lineage>
        <taxon>Eukaryota</taxon>
        <taxon>Fungi</taxon>
        <taxon>Dikarya</taxon>
        <taxon>Ascomycota</taxon>
        <taxon>Saccharomycotina</taxon>
        <taxon>Saccharomycetes</taxon>
        <taxon>Saccharomycetales</taxon>
        <taxon>Saccharomycetaceae</taxon>
        <taxon>Eremothecium</taxon>
    </lineage>
</organism>
<dbReference type="CDD" id="cd04476">
    <property type="entry name" value="RPA1_DBD_C"/>
    <property type="match status" value="1"/>
</dbReference>
<dbReference type="GO" id="GO:0006281">
    <property type="term" value="P:DNA repair"/>
    <property type="evidence" value="ECO:0007669"/>
    <property type="project" value="InterPro"/>
</dbReference>
<evidence type="ECO:0000259" key="11">
    <source>
        <dbReference type="Pfam" id="PF01336"/>
    </source>
</evidence>
<dbReference type="CDD" id="cd04477">
    <property type="entry name" value="RPA1N"/>
    <property type="match status" value="1"/>
</dbReference>
<accession>A0A0X8HUW9</accession>
<evidence type="ECO:0000259" key="13">
    <source>
        <dbReference type="Pfam" id="PF16900"/>
    </source>
</evidence>
<dbReference type="GO" id="GO:0006310">
    <property type="term" value="P:DNA recombination"/>
    <property type="evidence" value="ECO:0007669"/>
    <property type="project" value="InterPro"/>
</dbReference>
<dbReference type="FunFam" id="2.40.50.140:FF:000064">
    <property type="entry name" value="Replication protein A subunit"/>
    <property type="match status" value="1"/>
</dbReference>
<evidence type="ECO:0000256" key="8">
    <source>
        <dbReference type="ARBA" id="ARBA00023242"/>
    </source>
</evidence>
<dbReference type="InterPro" id="IPR004365">
    <property type="entry name" value="NA-bd_OB_tRNA"/>
</dbReference>
<dbReference type="Pfam" id="PF16900">
    <property type="entry name" value="REPA_OB_2"/>
    <property type="match status" value="1"/>
</dbReference>
<dbReference type="SUPFAM" id="SSF50249">
    <property type="entry name" value="Nucleic acid-binding proteins"/>
    <property type="match status" value="4"/>
</dbReference>
<evidence type="ECO:0000256" key="10">
    <source>
        <dbReference type="SAM" id="MobiDB-lite"/>
    </source>
</evidence>
<dbReference type="Pfam" id="PF08646">
    <property type="entry name" value="Rep_fac-A_C"/>
    <property type="match status" value="1"/>
</dbReference>
<dbReference type="PANTHER" id="PTHR47165:SF4">
    <property type="entry name" value="OS03G0429900 PROTEIN"/>
    <property type="match status" value="1"/>
</dbReference>
<dbReference type="Gene3D" id="2.40.50.140">
    <property type="entry name" value="Nucleic acid-binding proteins"/>
    <property type="match status" value="4"/>
</dbReference>
<dbReference type="InterPro" id="IPR012340">
    <property type="entry name" value="NA-bd_OB-fold"/>
</dbReference>
<evidence type="ECO:0000256" key="6">
    <source>
        <dbReference type="ARBA" id="ARBA00022833"/>
    </source>
</evidence>
<dbReference type="CDD" id="cd04474">
    <property type="entry name" value="RPA1_DBD_A"/>
    <property type="match status" value="1"/>
</dbReference>
<feature type="domain" description="OB" evidence="11">
    <location>
        <begin position="203"/>
        <end position="286"/>
    </location>
</feature>
<comment type="function">
    <text evidence="9">As part of the replication protein A (RPA/RP-A), a single-stranded DNA-binding heterotrimeric complex, may play an essential role in DNA replication, recombination and repair. Binds and stabilizes single-stranded DNA intermediates, preventing complementary DNA reannealing and recruiting different proteins involved in DNA metabolism.</text>
</comment>
<keyword evidence="6 9" id="KW-0862">Zinc</keyword>
<keyword evidence="3 9" id="KW-0235">DNA replication</keyword>
<evidence type="ECO:0000313" key="14">
    <source>
        <dbReference type="EMBL" id="AMD21848.1"/>
    </source>
</evidence>
<sequence length="622" mass="70409">MNGNTSISLGDLAAIFKNHARYENPSGGYYQCSQTKKAEQVATSKKNLILINDGMYHMKALLRGEASQKALSQNLKRGDIFRVLTAEPAVIKEKKKFALIIDDFEITQRDVNVNPHTEFIDAYFAAHPNEVINLDNIKSDDQAMSLSPAISGQPQKPSKPQSQPQPQQQTHFQAQNDQYLGSGSQKTKPIFAIEQLSPYQNMWTIKARVSYKGDIKTWHNQRGEGKLFNVNFLDTSGEIRATAFNDNALKYYEILQEGKVYYVSKARIQPSKPQFSNLKHPYELQLDRDTVVEECFEAADVPKMNFNFVKLKQLATMEANSNVDVLGIVQTVNPAFEMTAKSGKKFNRRDIVIVDETNLSITVGLWNEQAIDFNLPEGSVIAVKSARVTDFGGKSLSMGFSSTLHPNPDIPEAFALKGWYSANANSTNFQSLKADGGEQTGTKFIANRITISRAKEDNLGRSDKGDYFNVKGAINFLKVDNFAYPSCSSEDCRKKVIEQTDGSWRCEKCQLDFPSPRWRYMLTASILDETSQIWLTIFDEQAEKLLGMDANKLTDLKNNDPEQFQKVTQSVQMNEFDFRVRAREDTYNEETRIRYTVTNLYPLRWKNEADFLAVELSKAILC</sequence>
<dbReference type="GO" id="GO:0006260">
    <property type="term" value="P:DNA replication"/>
    <property type="evidence" value="ECO:0007669"/>
    <property type="project" value="UniProtKB-KW"/>
</dbReference>
<evidence type="ECO:0000256" key="2">
    <source>
        <dbReference type="ARBA" id="ARBA00005690"/>
    </source>
</evidence>
<protein>
    <recommendedName>
        <fullName evidence="9">Replication protein A subunit</fullName>
    </recommendedName>
</protein>
<evidence type="ECO:0000256" key="9">
    <source>
        <dbReference type="RuleBase" id="RU364130"/>
    </source>
</evidence>
<dbReference type="InterPro" id="IPR047192">
    <property type="entry name" value="Euk_RPA1_DBD_C"/>
</dbReference>
<keyword evidence="4 9" id="KW-0479">Metal-binding</keyword>
<evidence type="ECO:0000259" key="12">
    <source>
        <dbReference type="Pfam" id="PF08646"/>
    </source>
</evidence>
<evidence type="ECO:0000256" key="7">
    <source>
        <dbReference type="ARBA" id="ARBA00023125"/>
    </source>
</evidence>
<dbReference type="GO" id="GO:0005662">
    <property type="term" value="C:DNA replication factor A complex"/>
    <property type="evidence" value="ECO:0007669"/>
    <property type="project" value="UniProtKB-ARBA"/>
</dbReference>
<evidence type="ECO:0000256" key="4">
    <source>
        <dbReference type="ARBA" id="ARBA00022723"/>
    </source>
</evidence>